<keyword evidence="3" id="KW-1185">Reference proteome</keyword>
<feature type="compositionally biased region" description="Polar residues" evidence="1">
    <location>
        <begin position="136"/>
        <end position="146"/>
    </location>
</feature>
<dbReference type="Proteomes" id="UP001152759">
    <property type="component" value="Chromosome 7"/>
</dbReference>
<organism evidence="2 3">
    <name type="scientific">Bemisia tabaci</name>
    <name type="common">Sweetpotato whitefly</name>
    <name type="synonym">Aleurodes tabaci</name>
    <dbReference type="NCBI Taxonomy" id="7038"/>
    <lineage>
        <taxon>Eukaryota</taxon>
        <taxon>Metazoa</taxon>
        <taxon>Ecdysozoa</taxon>
        <taxon>Arthropoda</taxon>
        <taxon>Hexapoda</taxon>
        <taxon>Insecta</taxon>
        <taxon>Pterygota</taxon>
        <taxon>Neoptera</taxon>
        <taxon>Paraneoptera</taxon>
        <taxon>Hemiptera</taxon>
        <taxon>Sternorrhyncha</taxon>
        <taxon>Aleyrodoidea</taxon>
        <taxon>Aleyrodidae</taxon>
        <taxon>Aleyrodinae</taxon>
        <taxon>Bemisia</taxon>
    </lineage>
</organism>
<protein>
    <submittedName>
        <fullName evidence="2">Uncharacterized protein</fullName>
    </submittedName>
</protein>
<feature type="compositionally biased region" description="Basic and acidic residues" evidence="1">
    <location>
        <begin position="147"/>
        <end position="156"/>
    </location>
</feature>
<feature type="region of interest" description="Disordered" evidence="1">
    <location>
        <begin position="136"/>
        <end position="176"/>
    </location>
</feature>
<feature type="region of interest" description="Disordered" evidence="1">
    <location>
        <begin position="86"/>
        <end position="121"/>
    </location>
</feature>
<dbReference type="EMBL" id="OU963868">
    <property type="protein sequence ID" value="CAH0393721.1"/>
    <property type="molecule type" value="Genomic_DNA"/>
</dbReference>
<reference evidence="2" key="1">
    <citation type="submission" date="2021-12" db="EMBL/GenBank/DDBJ databases">
        <authorList>
            <person name="King R."/>
        </authorList>
    </citation>
    <scope>NUCLEOTIDE SEQUENCE</scope>
</reference>
<evidence type="ECO:0000256" key="1">
    <source>
        <dbReference type="SAM" id="MobiDB-lite"/>
    </source>
</evidence>
<proteinExistence type="predicted"/>
<gene>
    <name evidence="2" type="ORF">BEMITA_LOCUS12091</name>
</gene>
<name>A0A9P0F9G1_BEMTA</name>
<dbReference type="AlphaFoldDB" id="A0A9P0F9G1"/>
<accession>A0A9P0F9G1</accession>
<evidence type="ECO:0000313" key="3">
    <source>
        <dbReference type="Proteomes" id="UP001152759"/>
    </source>
</evidence>
<evidence type="ECO:0000313" key="2">
    <source>
        <dbReference type="EMBL" id="CAH0393721.1"/>
    </source>
</evidence>
<sequence length="248" mass="27992">MDENKGNHNPAILKEKFPHEHSKVPKVLITRLKIRRARCSDKNRLCSIGLNGGNPVLPNCWIRLCIILRRRQKRCVRARPMEVSVPPSAILDDSSSQGLYIDEGDHDPRSGEVSGNSSTVEDSGLHYSISTSIHPASTSVLPASTSPRDHTNEPREFVASTSKDPAGQRRHPPYSEEVYPSNQVSDFVSMLQAKVERIRNTCEMLNEDELFSCEVIEELKRKRSQKVKREIKMKILGIFNDYDGIGED</sequence>